<keyword evidence="12" id="KW-1185">Reference proteome</keyword>
<dbReference type="Pfam" id="PF02743">
    <property type="entry name" value="dCache_1"/>
    <property type="match status" value="1"/>
</dbReference>
<keyword evidence="3" id="KW-0597">Phosphoprotein</keyword>
<dbReference type="Pfam" id="PF02518">
    <property type="entry name" value="HATPase_c"/>
    <property type="match status" value="1"/>
</dbReference>
<feature type="domain" description="HAMP" evidence="10">
    <location>
        <begin position="321"/>
        <end position="375"/>
    </location>
</feature>
<keyword evidence="4" id="KW-0808">Transferase</keyword>
<dbReference type="SUPFAM" id="SSF158472">
    <property type="entry name" value="HAMP domain-like"/>
    <property type="match status" value="1"/>
</dbReference>
<dbReference type="CDD" id="cd12912">
    <property type="entry name" value="PDC2_MCP_like"/>
    <property type="match status" value="1"/>
</dbReference>
<dbReference type="OrthoDB" id="9776552at2"/>
<dbReference type="GO" id="GO:0000155">
    <property type="term" value="F:phosphorelay sensor kinase activity"/>
    <property type="evidence" value="ECO:0007669"/>
    <property type="project" value="InterPro"/>
</dbReference>
<keyword evidence="7 9" id="KW-1133">Transmembrane helix</keyword>
<dbReference type="InterPro" id="IPR050640">
    <property type="entry name" value="Bact_2-comp_sensor_kinase"/>
</dbReference>
<dbReference type="Proteomes" id="UP000247476">
    <property type="component" value="Unassembled WGS sequence"/>
</dbReference>
<dbReference type="Gene3D" id="3.30.450.20">
    <property type="entry name" value="PAS domain"/>
    <property type="match status" value="1"/>
</dbReference>
<evidence type="ECO:0000256" key="3">
    <source>
        <dbReference type="ARBA" id="ARBA00022553"/>
    </source>
</evidence>
<dbReference type="InterPro" id="IPR003594">
    <property type="entry name" value="HATPase_dom"/>
</dbReference>
<evidence type="ECO:0000256" key="7">
    <source>
        <dbReference type="ARBA" id="ARBA00022989"/>
    </source>
</evidence>
<comment type="caution">
    <text evidence="11">The sequence shown here is derived from an EMBL/GenBank/DDBJ whole genome shotgun (WGS) entry which is preliminary data.</text>
</comment>
<dbReference type="Pfam" id="PF00672">
    <property type="entry name" value="HAMP"/>
    <property type="match status" value="1"/>
</dbReference>
<name>A0A2V5KS48_9BACL</name>
<evidence type="ECO:0000313" key="11">
    <source>
        <dbReference type="EMBL" id="PYI54377.1"/>
    </source>
</evidence>
<dbReference type="SUPFAM" id="SSF55874">
    <property type="entry name" value="ATPase domain of HSP90 chaperone/DNA topoisomerase II/histidine kinase"/>
    <property type="match status" value="1"/>
</dbReference>
<dbReference type="InterPro" id="IPR036890">
    <property type="entry name" value="HATPase_C_sf"/>
</dbReference>
<dbReference type="AlphaFoldDB" id="A0A2V5KS48"/>
<feature type="transmembrane region" description="Helical" evidence="9">
    <location>
        <begin position="16"/>
        <end position="37"/>
    </location>
</feature>
<dbReference type="GO" id="GO:0005886">
    <property type="term" value="C:plasma membrane"/>
    <property type="evidence" value="ECO:0007669"/>
    <property type="project" value="UniProtKB-SubCell"/>
</dbReference>
<dbReference type="SMART" id="SM00387">
    <property type="entry name" value="HATPase_c"/>
    <property type="match status" value="1"/>
</dbReference>
<accession>A0A2V5KS48</accession>
<evidence type="ECO:0000256" key="5">
    <source>
        <dbReference type="ARBA" id="ARBA00022692"/>
    </source>
</evidence>
<feature type="transmembrane region" description="Helical" evidence="9">
    <location>
        <begin position="300"/>
        <end position="321"/>
    </location>
</feature>
<keyword evidence="5 9" id="KW-0812">Transmembrane</keyword>
<organism evidence="11 12">
    <name type="scientific">Paenibacillus flagellatus</name>
    <dbReference type="NCBI Taxonomy" id="2211139"/>
    <lineage>
        <taxon>Bacteria</taxon>
        <taxon>Bacillati</taxon>
        <taxon>Bacillota</taxon>
        <taxon>Bacilli</taxon>
        <taxon>Bacillales</taxon>
        <taxon>Paenibacillaceae</taxon>
        <taxon>Paenibacillus</taxon>
    </lineage>
</organism>
<dbReference type="InterPro" id="IPR033479">
    <property type="entry name" value="dCache_1"/>
</dbReference>
<dbReference type="Pfam" id="PF06580">
    <property type="entry name" value="His_kinase"/>
    <property type="match status" value="1"/>
</dbReference>
<dbReference type="PROSITE" id="PS50885">
    <property type="entry name" value="HAMP"/>
    <property type="match status" value="1"/>
</dbReference>
<proteinExistence type="predicted"/>
<dbReference type="Gene3D" id="6.10.340.10">
    <property type="match status" value="1"/>
</dbReference>
<dbReference type="PANTHER" id="PTHR34220:SF7">
    <property type="entry name" value="SENSOR HISTIDINE KINASE YPDA"/>
    <property type="match status" value="1"/>
</dbReference>
<dbReference type="CDD" id="cd06225">
    <property type="entry name" value="HAMP"/>
    <property type="match status" value="1"/>
</dbReference>
<dbReference type="RefSeq" id="WP_110840436.1">
    <property type="nucleotide sequence ID" value="NZ_QJVJ01000005.1"/>
</dbReference>
<keyword evidence="6 11" id="KW-0418">Kinase</keyword>
<reference evidence="11 12" key="1">
    <citation type="submission" date="2018-05" db="EMBL/GenBank/DDBJ databases">
        <title>Paenibacillus flagellatus sp. nov., isolated from selenium mineral soil.</title>
        <authorList>
            <person name="Dai X."/>
        </authorList>
    </citation>
    <scope>NUCLEOTIDE SEQUENCE [LARGE SCALE GENOMIC DNA]</scope>
    <source>
        <strain evidence="11 12">DXL2</strain>
    </source>
</reference>
<dbReference type="InterPro" id="IPR003660">
    <property type="entry name" value="HAMP_dom"/>
</dbReference>
<protein>
    <submittedName>
        <fullName evidence="11">Sensor histidine kinase</fullName>
    </submittedName>
</protein>
<sequence>MNSRLRDWSRFSIRHQVLLLFFVVIVLPFVFIGYFAYTKSVEAIENVSSVVSLDMIDKNGKTLDNYLNLVGSAQNELMFSSEIQELLSQEPKTKVEEMEFALRLIQLTNSLSSNPHAYSIRLFPIEPSRFPTFTESIYNGIDIENEPWFRQAKETRSPFWQLFLPRDTPTIPAEPVISKIKRLYSLGQADIRGIVAADIKVSTLGDYLAPVKMLPNQQVMLLDENGAIAYHQDASRLGTRVKSSNLTRLLAGSVRGSETIELEGVKHMVTFTTLGSNGWKLVSLVPLSVLTQPVSGIERISVLFLLFYFLISVFTVVYITVRFTNPIQRLVRSMSKVERGDFPSPGLPQARRQDEIGWLYRGFDTMVRRIDRLVQNAEKAAKDKKELEFQVLTHQINPHFLYNTLEAIRWKAESRGADDISEMVSSLGNLLRLSLNDGKELTTVEREIEHVRQYVNIEIARQAVPIRVVYGVDADIAGLPFLRLLIQPLVENAIKHGIRSRTDGSGIKIVIRGEWKDGMVRFEISDNGPGIPEPVRARLLSPGAPDSGERSGVGLRNVHARLNLYFGEPYGLRIPERDGAGATIELLHPVLATEPNRTE</sequence>
<keyword evidence="8 9" id="KW-0472">Membrane</keyword>
<keyword evidence="2" id="KW-1003">Cell membrane</keyword>
<dbReference type="EMBL" id="QJVJ01000005">
    <property type="protein sequence ID" value="PYI54377.1"/>
    <property type="molecule type" value="Genomic_DNA"/>
</dbReference>
<comment type="subcellular location">
    <subcellularLocation>
        <location evidence="1">Cell membrane</location>
        <topology evidence="1">Multi-pass membrane protein</topology>
    </subcellularLocation>
</comment>
<dbReference type="SMART" id="SM00304">
    <property type="entry name" value="HAMP"/>
    <property type="match status" value="1"/>
</dbReference>
<gene>
    <name evidence="11" type="ORF">DLM86_12965</name>
</gene>
<evidence type="ECO:0000259" key="10">
    <source>
        <dbReference type="PROSITE" id="PS50885"/>
    </source>
</evidence>
<dbReference type="Gene3D" id="3.30.565.10">
    <property type="entry name" value="Histidine kinase-like ATPase, C-terminal domain"/>
    <property type="match status" value="1"/>
</dbReference>
<evidence type="ECO:0000256" key="9">
    <source>
        <dbReference type="SAM" id="Phobius"/>
    </source>
</evidence>
<evidence type="ECO:0000256" key="2">
    <source>
        <dbReference type="ARBA" id="ARBA00022475"/>
    </source>
</evidence>
<evidence type="ECO:0000256" key="8">
    <source>
        <dbReference type="ARBA" id="ARBA00023136"/>
    </source>
</evidence>
<dbReference type="PANTHER" id="PTHR34220">
    <property type="entry name" value="SENSOR HISTIDINE KINASE YPDA"/>
    <property type="match status" value="1"/>
</dbReference>
<dbReference type="InterPro" id="IPR010559">
    <property type="entry name" value="Sig_transdc_His_kin_internal"/>
</dbReference>
<evidence type="ECO:0000313" key="12">
    <source>
        <dbReference type="Proteomes" id="UP000247476"/>
    </source>
</evidence>
<evidence type="ECO:0000256" key="1">
    <source>
        <dbReference type="ARBA" id="ARBA00004651"/>
    </source>
</evidence>
<evidence type="ECO:0000256" key="4">
    <source>
        <dbReference type="ARBA" id="ARBA00022679"/>
    </source>
</evidence>
<evidence type="ECO:0000256" key="6">
    <source>
        <dbReference type="ARBA" id="ARBA00022777"/>
    </source>
</evidence>